<dbReference type="SUPFAM" id="SSF56219">
    <property type="entry name" value="DNase I-like"/>
    <property type="match status" value="1"/>
</dbReference>
<dbReference type="Gramene" id="KRH05096">
    <property type="protein sequence ID" value="KRH05096"/>
    <property type="gene ID" value="GLYMA_17G207000"/>
</dbReference>
<evidence type="ECO:0000259" key="2">
    <source>
        <dbReference type="Pfam" id="PF03372"/>
    </source>
</evidence>
<gene>
    <name evidence="3" type="ORF">GLYMA_17G207000</name>
</gene>
<dbReference type="FunCoup" id="A0A0R0FQ18">
    <property type="interactions" value="6032"/>
</dbReference>
<evidence type="ECO:0000313" key="4">
    <source>
        <dbReference type="EnsemblPlants" id="KRH05096"/>
    </source>
</evidence>
<dbReference type="EMBL" id="CM000850">
    <property type="protein sequence ID" value="KRH05096.1"/>
    <property type="molecule type" value="Genomic_DNA"/>
</dbReference>
<feature type="domain" description="Endonuclease/exonuclease/phosphatase" evidence="2">
    <location>
        <begin position="62"/>
        <end position="187"/>
    </location>
</feature>
<accession>A0A0R0FQ18</accession>
<dbReference type="PANTHER" id="PTHR12121">
    <property type="entry name" value="CARBON CATABOLITE REPRESSOR PROTEIN 4"/>
    <property type="match status" value="1"/>
</dbReference>
<dbReference type="AlphaFoldDB" id="A0A0R0FQ18"/>
<dbReference type="Proteomes" id="UP000008827">
    <property type="component" value="Chromosome 17"/>
</dbReference>
<reference evidence="3 4" key="1">
    <citation type="journal article" date="2010" name="Nature">
        <title>Genome sequence of the palaeopolyploid soybean.</title>
        <authorList>
            <person name="Schmutz J."/>
            <person name="Cannon S.B."/>
            <person name="Schlueter J."/>
            <person name="Ma J."/>
            <person name="Mitros T."/>
            <person name="Nelson W."/>
            <person name="Hyten D.L."/>
            <person name="Song Q."/>
            <person name="Thelen J.J."/>
            <person name="Cheng J."/>
            <person name="Xu D."/>
            <person name="Hellsten U."/>
            <person name="May G.D."/>
            <person name="Yu Y."/>
            <person name="Sakurai T."/>
            <person name="Umezawa T."/>
            <person name="Bhattacharyya M.K."/>
            <person name="Sandhu D."/>
            <person name="Valliyodan B."/>
            <person name="Lindquist E."/>
            <person name="Peto M."/>
            <person name="Grant D."/>
            <person name="Shu S."/>
            <person name="Goodstein D."/>
            <person name="Barry K."/>
            <person name="Futrell-Griggs M."/>
            <person name="Abernathy B."/>
            <person name="Du J."/>
            <person name="Tian Z."/>
            <person name="Zhu L."/>
            <person name="Gill N."/>
            <person name="Joshi T."/>
            <person name="Libault M."/>
            <person name="Sethuraman A."/>
            <person name="Zhang X.-C."/>
            <person name="Shinozaki K."/>
            <person name="Nguyen H.T."/>
            <person name="Wing R.A."/>
            <person name="Cregan P."/>
            <person name="Specht J."/>
            <person name="Grimwood J."/>
            <person name="Rokhsar D."/>
            <person name="Stacey G."/>
            <person name="Shoemaker R.C."/>
            <person name="Jackson S.A."/>
        </authorList>
    </citation>
    <scope>NUCLEOTIDE SEQUENCE</scope>
    <source>
        <strain evidence="4">cv. Williams 82</strain>
        <tissue evidence="3">Callus</tissue>
    </source>
</reference>
<dbReference type="PANTHER" id="PTHR12121:SF85">
    <property type="entry name" value="CARBON CATABOLITE REPRESSOR PROTEIN 4 HOMOLOG 6"/>
    <property type="match status" value="1"/>
</dbReference>
<dbReference type="InterPro" id="IPR050410">
    <property type="entry name" value="CCR4/nocturin_mRNA_transcr"/>
</dbReference>
<dbReference type="Gene3D" id="3.60.10.10">
    <property type="entry name" value="Endonuclease/exonuclease/phosphatase"/>
    <property type="match status" value="1"/>
</dbReference>
<dbReference type="EnsemblPlants" id="KRH05096">
    <property type="protein sequence ID" value="KRH05096"/>
    <property type="gene ID" value="GLYMA_17G207000"/>
</dbReference>
<dbReference type="GO" id="GO:0003730">
    <property type="term" value="F:mRNA 3'-UTR binding"/>
    <property type="evidence" value="ECO:0000318"/>
    <property type="project" value="GO_Central"/>
</dbReference>
<dbReference type="InterPro" id="IPR005135">
    <property type="entry name" value="Endo/exonuclease/phosphatase"/>
</dbReference>
<proteinExistence type="predicted"/>
<dbReference type="SMR" id="A0A0R0FQ18"/>
<reference evidence="3" key="3">
    <citation type="submission" date="2018-07" db="EMBL/GenBank/DDBJ databases">
        <title>WGS assembly of Glycine max.</title>
        <authorList>
            <person name="Schmutz J."/>
            <person name="Cannon S."/>
            <person name="Schlueter J."/>
            <person name="Ma J."/>
            <person name="Mitros T."/>
            <person name="Nelson W."/>
            <person name="Hyten D."/>
            <person name="Song Q."/>
            <person name="Thelen J."/>
            <person name="Cheng J."/>
            <person name="Xu D."/>
            <person name="Hellsten U."/>
            <person name="May G."/>
            <person name="Yu Y."/>
            <person name="Sakurai T."/>
            <person name="Umezawa T."/>
            <person name="Bhattacharyya M."/>
            <person name="Sandhu D."/>
            <person name="Valliyodan B."/>
            <person name="Lindquist E."/>
            <person name="Peto M."/>
            <person name="Grant D."/>
            <person name="Shu S."/>
            <person name="Goodstein D."/>
            <person name="Barry K."/>
            <person name="Futrell-Griggs M."/>
            <person name="Abernathy B."/>
            <person name="Du J."/>
            <person name="Tian Z."/>
            <person name="Zhu L."/>
            <person name="Gill N."/>
            <person name="Joshi T."/>
            <person name="Libault M."/>
            <person name="Sethuraman A."/>
            <person name="Zhang X."/>
            <person name="Shinozaki K."/>
            <person name="Nguyen H."/>
            <person name="Wing R."/>
            <person name="Cregan P."/>
            <person name="Specht J."/>
            <person name="Grimwood J."/>
            <person name="Rokhsar D."/>
            <person name="Stacey G."/>
            <person name="Shoemaker R."/>
            <person name="Jackson S."/>
        </authorList>
    </citation>
    <scope>NUCLEOTIDE SEQUENCE</scope>
    <source>
        <tissue evidence="3">Callus</tissue>
    </source>
</reference>
<evidence type="ECO:0000313" key="3">
    <source>
        <dbReference type="EMBL" id="KRH05096.1"/>
    </source>
</evidence>
<feature type="region of interest" description="Disordered" evidence="1">
    <location>
        <begin position="351"/>
        <end position="375"/>
    </location>
</feature>
<keyword evidence="5" id="KW-1185">Reference proteome</keyword>
<evidence type="ECO:0000256" key="1">
    <source>
        <dbReference type="SAM" id="MobiDB-lite"/>
    </source>
</evidence>
<dbReference type="InParanoid" id="A0A0R0FQ18"/>
<sequence>MEGCKPAATPMNQKEKFCKEDGAEKVDEKLYRSLIGCLMYLSASRPDILHALKPKGYNGIWKMRSGNPVDGCAIFWHKSRFKLLNEKCIEFNKLGLRDNVVQLCVLEVRNTLILSSALLTGSSKVVVCNIHVLYNPNRGEIKLGQVRVLLDKAKAVYKLWNDTPVVICGDFNCTPKSPLYNFISEQKVYEISANGSVQATSTEGDIEVIEQNNSRLDTRDLDTKCHSLANQHHSKISCEVGSIKEPNPSYSEGRLHIDHVNGEIHDITPVTSSAPEEVHNDATWIGSNEHIPDAVSTSNKESNLHVPEGNKHVEFDCAATSLQEDDQSSKVRIDLESIDLDNVEISSMEPSSQSSVSCVFEDGDSPSHEEIANDQNNCSSTSYLVDKSHHLSNIDFPPDVKEKAFFDETDKTVIGVESEDDIRLISSLHNAEEVALDLGPSMKSYLEKPYQSEELDSASNDLLLPVESNEMEHDLSPRQISKSINSEQATYNPALYDIKGKKIWKGQVAK</sequence>
<dbReference type="GO" id="GO:0003824">
    <property type="term" value="F:catalytic activity"/>
    <property type="evidence" value="ECO:0007669"/>
    <property type="project" value="InterPro"/>
</dbReference>
<dbReference type="InterPro" id="IPR036691">
    <property type="entry name" value="Endo/exonu/phosph_ase_sf"/>
</dbReference>
<dbReference type="Pfam" id="PF03372">
    <property type="entry name" value="Exo_endo_phos"/>
    <property type="match status" value="1"/>
</dbReference>
<protein>
    <recommendedName>
        <fullName evidence="2">Endonuclease/exonuclease/phosphatase domain-containing protein</fullName>
    </recommendedName>
</protein>
<organism evidence="3">
    <name type="scientific">Glycine max</name>
    <name type="common">Soybean</name>
    <name type="synonym">Glycine hispida</name>
    <dbReference type="NCBI Taxonomy" id="3847"/>
    <lineage>
        <taxon>Eukaryota</taxon>
        <taxon>Viridiplantae</taxon>
        <taxon>Streptophyta</taxon>
        <taxon>Embryophyta</taxon>
        <taxon>Tracheophyta</taxon>
        <taxon>Spermatophyta</taxon>
        <taxon>Magnoliopsida</taxon>
        <taxon>eudicotyledons</taxon>
        <taxon>Gunneridae</taxon>
        <taxon>Pentapetalae</taxon>
        <taxon>rosids</taxon>
        <taxon>fabids</taxon>
        <taxon>Fabales</taxon>
        <taxon>Fabaceae</taxon>
        <taxon>Papilionoideae</taxon>
        <taxon>50 kb inversion clade</taxon>
        <taxon>NPAAA clade</taxon>
        <taxon>indigoferoid/millettioid clade</taxon>
        <taxon>Phaseoleae</taxon>
        <taxon>Glycine</taxon>
        <taxon>Glycine subgen. Soja</taxon>
    </lineage>
</organism>
<reference evidence="4" key="2">
    <citation type="submission" date="2018-02" db="UniProtKB">
        <authorList>
            <consortium name="EnsemblPlants"/>
        </authorList>
    </citation>
    <scope>IDENTIFICATION</scope>
    <source>
        <strain evidence="4">Williams 82</strain>
    </source>
</reference>
<evidence type="ECO:0000313" key="5">
    <source>
        <dbReference type="Proteomes" id="UP000008827"/>
    </source>
</evidence>
<name>A0A0R0FQ18_SOYBN</name>